<protein>
    <submittedName>
        <fullName evidence="1">Uncharacterized protein</fullName>
    </submittedName>
</protein>
<evidence type="ECO:0000313" key="2">
    <source>
        <dbReference type="Proteomes" id="UP000276133"/>
    </source>
</evidence>
<evidence type="ECO:0000313" key="1">
    <source>
        <dbReference type="EMBL" id="RNA34133.1"/>
    </source>
</evidence>
<gene>
    <name evidence="1" type="ORF">BpHYR1_046734</name>
</gene>
<dbReference type="Proteomes" id="UP000276133">
    <property type="component" value="Unassembled WGS sequence"/>
</dbReference>
<accession>A0A3M7SE92</accession>
<keyword evidence="2" id="KW-1185">Reference proteome</keyword>
<proteinExistence type="predicted"/>
<dbReference type="EMBL" id="REGN01001521">
    <property type="protein sequence ID" value="RNA34133.1"/>
    <property type="molecule type" value="Genomic_DNA"/>
</dbReference>
<organism evidence="1 2">
    <name type="scientific">Brachionus plicatilis</name>
    <name type="common">Marine rotifer</name>
    <name type="synonym">Brachionus muelleri</name>
    <dbReference type="NCBI Taxonomy" id="10195"/>
    <lineage>
        <taxon>Eukaryota</taxon>
        <taxon>Metazoa</taxon>
        <taxon>Spiralia</taxon>
        <taxon>Gnathifera</taxon>
        <taxon>Rotifera</taxon>
        <taxon>Eurotatoria</taxon>
        <taxon>Monogononta</taxon>
        <taxon>Pseudotrocha</taxon>
        <taxon>Ploima</taxon>
        <taxon>Brachionidae</taxon>
        <taxon>Brachionus</taxon>
    </lineage>
</organism>
<name>A0A3M7SE92_BRAPC</name>
<reference evidence="1 2" key="1">
    <citation type="journal article" date="2018" name="Sci. Rep.">
        <title>Genomic signatures of local adaptation to the degree of environmental predictability in rotifers.</title>
        <authorList>
            <person name="Franch-Gras L."/>
            <person name="Hahn C."/>
            <person name="Garcia-Roger E.M."/>
            <person name="Carmona M.J."/>
            <person name="Serra M."/>
            <person name="Gomez A."/>
        </authorList>
    </citation>
    <scope>NUCLEOTIDE SEQUENCE [LARGE SCALE GENOMIC DNA]</scope>
    <source>
        <strain evidence="1">HYR1</strain>
    </source>
</reference>
<dbReference type="AlphaFoldDB" id="A0A3M7SE92"/>
<sequence length="110" mass="13523">MLFDVFCEEVNILCLFKISSLVIFYDKFRRSLGRLEWRLSPSFQPHDRFLIPHNEKIEWGVEFILVILTQFNLHVFISPFHNEIDLIVNSFRSYYLSYYYLRFRALDRYI</sequence>
<comment type="caution">
    <text evidence="1">The sequence shown here is derived from an EMBL/GenBank/DDBJ whole genome shotgun (WGS) entry which is preliminary data.</text>
</comment>